<evidence type="ECO:0000313" key="3">
    <source>
        <dbReference type="Proteomes" id="UP000027180"/>
    </source>
</evidence>
<organism evidence="2 3">
    <name type="scientific">Rhizobium etli bv. mimosae str. IE4771</name>
    <dbReference type="NCBI Taxonomy" id="1432050"/>
    <lineage>
        <taxon>Bacteria</taxon>
        <taxon>Pseudomonadati</taxon>
        <taxon>Pseudomonadota</taxon>
        <taxon>Alphaproteobacteria</taxon>
        <taxon>Hyphomicrobiales</taxon>
        <taxon>Rhizobiaceae</taxon>
        <taxon>Rhizobium/Agrobacterium group</taxon>
        <taxon>Rhizobium</taxon>
    </lineage>
</organism>
<keyword evidence="1" id="KW-0472">Membrane</keyword>
<gene>
    <name evidence="2" type="ORF">IE4771_CH03022</name>
</gene>
<sequence length="98" mass="11504">MYRAPNLRSQGRIQRRDVLRQLGLVMMLLGVAGTVIGFLGSFSPWALDFNLWLSPNFLEEGYYPELLFIYLVVLSLLVWFFGALARNYRPSRRSRREF</sequence>
<dbReference type="HOGENOM" id="CLU_2331707_0_0_5"/>
<protein>
    <submittedName>
        <fullName evidence="2">Uncharacterized protein</fullName>
    </submittedName>
</protein>
<name>A0A060I955_RHIET</name>
<evidence type="ECO:0000256" key="1">
    <source>
        <dbReference type="SAM" id="Phobius"/>
    </source>
</evidence>
<dbReference type="KEGG" id="rei:IE4771_CH03022"/>
<proteinExistence type="predicted"/>
<feature type="transmembrane region" description="Helical" evidence="1">
    <location>
        <begin position="21"/>
        <end position="47"/>
    </location>
</feature>
<dbReference type="Proteomes" id="UP000027180">
    <property type="component" value="Chromosome"/>
</dbReference>
<reference evidence="2 3" key="1">
    <citation type="submission" date="2013-12" db="EMBL/GenBank/DDBJ databases">
        <title>Complete genome sequence of Rhizobium etli bv. mimosae IE4771.</title>
        <authorList>
            <person name="Bustos P."/>
            <person name="Santamaria R.I."/>
            <person name="Lozano L."/>
            <person name="Ormeno-Orrillo E."/>
            <person name="Rogel M.A."/>
            <person name="Romero D."/>
            <person name="Cevallos M.A."/>
            <person name="Martinez-Romero E."/>
            <person name="Gonzalez V."/>
        </authorList>
    </citation>
    <scope>NUCLEOTIDE SEQUENCE [LARGE SCALE GENOMIC DNA]</scope>
    <source>
        <strain evidence="2 3">IE4771</strain>
    </source>
</reference>
<keyword evidence="1" id="KW-1133">Transmembrane helix</keyword>
<dbReference type="AlphaFoldDB" id="A0A060I955"/>
<keyword evidence="1" id="KW-0812">Transmembrane</keyword>
<evidence type="ECO:0000313" key="2">
    <source>
        <dbReference type="EMBL" id="AIC28116.1"/>
    </source>
</evidence>
<accession>A0A060I955</accession>
<dbReference type="EMBL" id="CP006986">
    <property type="protein sequence ID" value="AIC28116.1"/>
    <property type="molecule type" value="Genomic_DNA"/>
</dbReference>
<feature type="transmembrane region" description="Helical" evidence="1">
    <location>
        <begin position="67"/>
        <end position="85"/>
    </location>
</feature>